<proteinExistence type="predicted"/>
<name>A0AC61S0Z2_9FIRM</name>
<sequence>MNFEENKAASEAEGRDYGQLAEENFLKGYNCTQAVVLAFSDLHGMEEKTAARLSSSFGGGMGRLREVCGTVSGMFLVAGMLYGYEEPGDYQGKKEHYERIQQLAKAFEAENGSIVCRELLGLEQKKDAPVPQQRTKEYYKKRPCPKLVRMAAEIMAKYIQEHPPK</sequence>
<dbReference type="EMBL" id="SRYA01000006">
    <property type="protein sequence ID" value="TGY97571.1"/>
    <property type="molecule type" value="Genomic_DNA"/>
</dbReference>
<evidence type="ECO:0000313" key="1">
    <source>
        <dbReference type="EMBL" id="TGY97571.1"/>
    </source>
</evidence>
<gene>
    <name evidence="1" type="ORF">E5329_04140</name>
</gene>
<organism evidence="1 2">
    <name type="scientific">Petralouisia muris</name>
    <dbReference type="NCBI Taxonomy" id="3032872"/>
    <lineage>
        <taxon>Bacteria</taxon>
        <taxon>Bacillati</taxon>
        <taxon>Bacillota</taxon>
        <taxon>Clostridia</taxon>
        <taxon>Lachnospirales</taxon>
        <taxon>Lachnospiraceae</taxon>
        <taxon>Petralouisia</taxon>
    </lineage>
</organism>
<reference evidence="1" key="1">
    <citation type="submission" date="2019-04" db="EMBL/GenBank/DDBJ databases">
        <title>Microbes associate with the intestines of laboratory mice.</title>
        <authorList>
            <person name="Navarre W."/>
            <person name="Wong E."/>
            <person name="Huang K."/>
            <person name="Tropini C."/>
            <person name="Ng K."/>
            <person name="Yu B."/>
        </authorList>
    </citation>
    <scope>NUCLEOTIDE SEQUENCE</scope>
    <source>
        <strain evidence="1">NM01_1-7b</strain>
    </source>
</reference>
<keyword evidence="2" id="KW-1185">Reference proteome</keyword>
<dbReference type="Proteomes" id="UP000304953">
    <property type="component" value="Unassembled WGS sequence"/>
</dbReference>
<accession>A0AC61S0Z2</accession>
<protein>
    <submittedName>
        <fullName evidence="1">C_GCAxxG_C_C family protein</fullName>
    </submittedName>
</protein>
<evidence type="ECO:0000313" key="2">
    <source>
        <dbReference type="Proteomes" id="UP000304953"/>
    </source>
</evidence>
<comment type="caution">
    <text evidence="1">The sequence shown here is derived from an EMBL/GenBank/DDBJ whole genome shotgun (WGS) entry which is preliminary data.</text>
</comment>